<keyword evidence="6 13" id="KW-0812">Transmembrane</keyword>
<feature type="transmembrane region" description="Helical" evidence="13">
    <location>
        <begin position="618"/>
        <end position="640"/>
    </location>
</feature>
<feature type="transmembrane region" description="Helical" evidence="13">
    <location>
        <begin position="675"/>
        <end position="696"/>
    </location>
</feature>
<keyword evidence="7 12" id="KW-0479">Metal-binding</keyword>
<dbReference type="InterPro" id="IPR002403">
    <property type="entry name" value="Cyt_P450_E_grp-IV"/>
</dbReference>
<sequence>MDDHEFPFTRQIKLILLRVSSWPVVHAINYFVLVIFGVCMCTYIFTSCRFYLSSKKNRQFRGNEPPTLAYWLPWVGNGIQMIRDPHKFYEETLAKRPTKGPVTMRLGPISMYLVMGASNIQAIFRQSSSLSFEFMQLRIAHKVKGLPASDAALLGMDDSGAGTLNQSETGVVGKGRIWHILHGIYLKNLTERSAVDFLTAKFVFEFSEQLKTCPEGASAPVVVGLYDFLQTYQFAASTITLVGPRILQKGSLEAKTFWDYDAAFMTLMQGLPKLVCRKGWAARDRTLEATKDWLAAATAGCPPDSDADWEENFGHRLVRERNAALVDYGISFEGRAAMHMGLIWAINANAVPMTAYMLFEMVRDPQLLSRIRAEVKTAMVVGTNTTSVLDIDITKLAALPLLNSVYNECLRLRSSIPISRRLRQDIEIDGYTLKKDNFILAPSWLSHIDEAVWAFPGHPARDFWAERFLQPEMRKVKLGDYCPYGGGSVICPGRFFAKHEILAAVAMMVTTFDMKFVRWSRLDGSPADRGPGMEGAECRGVMTRNIFNRNAKHVQAQVAQSEAPEFAPVTWWKDPGLRKLYFWCGILMMMSASTGFDAKLMNTSQVMDQWQSSFNHPAGGRLGLIVAILDVGSLSSFWMVPYFADKYGRKMPIIIGCVIETIGAFIGALSNSEGMYMAGRFILGFGSSFNGAGLLIAEIAHPQHRAKISAIVNCMYGVGSTSCSWLALATIRIMGDWSWRSLTVLQAFPGILVLSLIYWIPESPRWLVAKERYEDAENMLSTYHGNGDKTNETVVFEFREMKQTLALEFQDKKSSSYSDFVRTAGNSYRVVLLISLAMVSQYSGTNLFSNYANKIYEGAGIRDQTNKVLLSGGQTLLSLVVSVSFSLCIDRFGRRPLFLTATTGMVLMYMGWTIISSQFERTHDLARFGYPQIAFIWLFSLSYQIAWTGVMAAYALEIMPYSLRAKAGVISTIFVKGLIVLGSYTNPIAWDNFTAAGHAWTLAMFYTILDFCYLLFVYFFYPETKNLTLEEVAKVFDGDEAKVARLDMEDVKNQVEEQKKRQSHVEVIAL</sequence>
<evidence type="ECO:0000256" key="7">
    <source>
        <dbReference type="ARBA" id="ARBA00022723"/>
    </source>
</evidence>
<dbReference type="FunFam" id="1.20.1250.20:FF:000134">
    <property type="entry name" value="MFS sugar transporter protein"/>
    <property type="match status" value="1"/>
</dbReference>
<name>A0A135RZN5_9PEZI</name>
<dbReference type="InterPro" id="IPR036259">
    <property type="entry name" value="MFS_trans_sf"/>
</dbReference>
<evidence type="ECO:0000256" key="2">
    <source>
        <dbReference type="ARBA" id="ARBA00004141"/>
    </source>
</evidence>
<evidence type="ECO:0000256" key="1">
    <source>
        <dbReference type="ARBA" id="ARBA00001971"/>
    </source>
</evidence>
<dbReference type="InterPro" id="IPR005828">
    <property type="entry name" value="MFS_sugar_transport-like"/>
</dbReference>
<feature type="transmembrane region" description="Helical" evidence="13">
    <location>
        <begin position="830"/>
        <end position="848"/>
    </location>
</feature>
<dbReference type="PANTHER" id="PTHR48022:SF31">
    <property type="entry name" value="HEXOSE TRANSPORTER"/>
    <property type="match status" value="1"/>
</dbReference>
<keyword evidence="10" id="KW-0503">Monooxygenase</keyword>
<dbReference type="AlphaFoldDB" id="A0A135RZN5"/>
<keyword evidence="8 13" id="KW-1133">Transmembrane helix</keyword>
<dbReference type="PRINTS" id="PR00465">
    <property type="entry name" value="EP450IV"/>
</dbReference>
<evidence type="ECO:0000256" key="10">
    <source>
        <dbReference type="ARBA" id="ARBA00023033"/>
    </source>
</evidence>
<evidence type="ECO:0000256" key="5">
    <source>
        <dbReference type="ARBA" id="ARBA00022448"/>
    </source>
</evidence>
<feature type="transmembrane region" description="Helical" evidence="13">
    <location>
        <begin position="868"/>
        <end position="889"/>
    </location>
</feature>
<evidence type="ECO:0000259" key="14">
    <source>
        <dbReference type="PROSITE" id="PS50850"/>
    </source>
</evidence>
<dbReference type="InterPro" id="IPR050360">
    <property type="entry name" value="MFS_Sugar_Transporters"/>
</dbReference>
<feature type="transmembrane region" description="Helical" evidence="13">
    <location>
        <begin position="968"/>
        <end position="985"/>
    </location>
</feature>
<dbReference type="GO" id="GO:0004497">
    <property type="term" value="F:monooxygenase activity"/>
    <property type="evidence" value="ECO:0007669"/>
    <property type="project" value="UniProtKB-KW"/>
</dbReference>
<evidence type="ECO:0000256" key="3">
    <source>
        <dbReference type="ARBA" id="ARBA00010617"/>
    </source>
</evidence>
<feature type="binding site" description="axial binding residue" evidence="12">
    <location>
        <position position="491"/>
    </location>
    <ligand>
        <name>heme</name>
        <dbReference type="ChEBI" id="CHEBI:30413"/>
    </ligand>
    <ligandPart>
        <name>Fe</name>
        <dbReference type="ChEBI" id="CHEBI:18248"/>
    </ligandPart>
</feature>
<feature type="transmembrane region" description="Helical" evidence="13">
    <location>
        <begin position="896"/>
        <end position="915"/>
    </location>
</feature>
<evidence type="ECO:0000256" key="12">
    <source>
        <dbReference type="PIRSR" id="PIRSR602403-1"/>
    </source>
</evidence>
<keyword evidence="10" id="KW-0560">Oxidoreductase</keyword>
<dbReference type="Proteomes" id="UP000070328">
    <property type="component" value="Unassembled WGS sequence"/>
</dbReference>
<comment type="caution">
    <text evidence="15">The sequence shown here is derived from an EMBL/GenBank/DDBJ whole genome shotgun (WGS) entry which is preliminary data.</text>
</comment>
<dbReference type="OrthoDB" id="6133115at2759"/>
<evidence type="ECO:0000256" key="6">
    <source>
        <dbReference type="ARBA" id="ARBA00022692"/>
    </source>
</evidence>
<evidence type="ECO:0000256" key="13">
    <source>
        <dbReference type="SAM" id="Phobius"/>
    </source>
</evidence>
<dbReference type="CDD" id="cd11040">
    <property type="entry name" value="CYP7_CYP8-like"/>
    <property type="match status" value="1"/>
</dbReference>
<dbReference type="SUPFAM" id="SSF48264">
    <property type="entry name" value="Cytochrome P450"/>
    <property type="match status" value="1"/>
</dbReference>
<comment type="cofactor">
    <cofactor evidence="1 12">
        <name>heme</name>
        <dbReference type="ChEBI" id="CHEBI:30413"/>
    </cofactor>
</comment>
<feature type="transmembrane region" description="Helical" evidence="13">
    <location>
        <begin position="580"/>
        <end position="598"/>
    </location>
</feature>
<comment type="similarity">
    <text evidence="3">Belongs to the cytochrome P450 family.</text>
</comment>
<protein>
    <recommendedName>
        <fullName evidence="14">Major facilitator superfamily (MFS) profile domain-containing protein</fullName>
    </recommendedName>
</protein>
<dbReference type="Pfam" id="PF00083">
    <property type="entry name" value="Sugar_tr"/>
    <property type="match status" value="1"/>
</dbReference>
<dbReference type="GO" id="GO:0016020">
    <property type="term" value="C:membrane"/>
    <property type="evidence" value="ECO:0007669"/>
    <property type="project" value="UniProtKB-SubCell"/>
</dbReference>
<keyword evidence="16" id="KW-1185">Reference proteome</keyword>
<dbReference type="PANTHER" id="PTHR48022">
    <property type="entry name" value="PLASTIDIC GLUCOSE TRANSPORTER 4"/>
    <property type="match status" value="1"/>
</dbReference>
<feature type="transmembrane region" description="Helical" evidence="13">
    <location>
        <begin position="935"/>
        <end position="956"/>
    </location>
</feature>
<dbReference type="InterPro" id="IPR001128">
    <property type="entry name" value="Cyt_P450"/>
</dbReference>
<dbReference type="GO" id="GO:0016705">
    <property type="term" value="F:oxidoreductase activity, acting on paired donors, with incorporation or reduction of molecular oxygen"/>
    <property type="evidence" value="ECO:0007669"/>
    <property type="project" value="InterPro"/>
</dbReference>
<organism evidence="15 16">
    <name type="scientific">Colletotrichum simmondsii</name>
    <dbReference type="NCBI Taxonomy" id="703756"/>
    <lineage>
        <taxon>Eukaryota</taxon>
        <taxon>Fungi</taxon>
        <taxon>Dikarya</taxon>
        <taxon>Ascomycota</taxon>
        <taxon>Pezizomycotina</taxon>
        <taxon>Sordariomycetes</taxon>
        <taxon>Hypocreomycetidae</taxon>
        <taxon>Glomerellales</taxon>
        <taxon>Glomerellaceae</taxon>
        <taxon>Colletotrichum</taxon>
        <taxon>Colletotrichum acutatum species complex</taxon>
    </lineage>
</organism>
<dbReference type="GO" id="GO:0005351">
    <property type="term" value="F:carbohydrate:proton symporter activity"/>
    <property type="evidence" value="ECO:0007669"/>
    <property type="project" value="TreeGrafter"/>
</dbReference>
<dbReference type="GO" id="GO:0005506">
    <property type="term" value="F:iron ion binding"/>
    <property type="evidence" value="ECO:0007669"/>
    <property type="project" value="InterPro"/>
</dbReference>
<comment type="similarity">
    <text evidence="4">Belongs to the major facilitator superfamily. Sugar transporter (TC 2.A.1.1) family.</text>
</comment>
<evidence type="ECO:0000256" key="8">
    <source>
        <dbReference type="ARBA" id="ARBA00022989"/>
    </source>
</evidence>
<feature type="transmembrane region" description="Helical" evidence="13">
    <location>
        <begin position="27"/>
        <end position="52"/>
    </location>
</feature>
<dbReference type="Pfam" id="PF00067">
    <property type="entry name" value="p450"/>
    <property type="match status" value="1"/>
</dbReference>
<comment type="subcellular location">
    <subcellularLocation>
        <location evidence="2">Membrane</location>
        <topology evidence="2">Multi-pass membrane protein</topology>
    </subcellularLocation>
</comment>
<dbReference type="GO" id="GO:0020037">
    <property type="term" value="F:heme binding"/>
    <property type="evidence" value="ECO:0007669"/>
    <property type="project" value="InterPro"/>
</dbReference>
<evidence type="ECO:0000256" key="11">
    <source>
        <dbReference type="ARBA" id="ARBA00023136"/>
    </source>
</evidence>
<evidence type="ECO:0000313" key="15">
    <source>
        <dbReference type="EMBL" id="KXH29058.1"/>
    </source>
</evidence>
<dbReference type="Gene3D" id="1.10.630.10">
    <property type="entry name" value="Cytochrome P450"/>
    <property type="match status" value="1"/>
</dbReference>
<evidence type="ECO:0000313" key="16">
    <source>
        <dbReference type="Proteomes" id="UP000070328"/>
    </source>
</evidence>
<reference evidence="15 16" key="1">
    <citation type="submission" date="2014-02" db="EMBL/GenBank/DDBJ databases">
        <title>The genome sequence of Colletotrichum simmondsii CBS122122.</title>
        <authorList>
            <person name="Baroncelli R."/>
            <person name="Thon M.R."/>
        </authorList>
    </citation>
    <scope>NUCLEOTIDE SEQUENCE [LARGE SCALE GENOMIC DNA]</scope>
    <source>
        <strain evidence="15 16">CBS122122</strain>
    </source>
</reference>
<dbReference type="PROSITE" id="PS50850">
    <property type="entry name" value="MFS"/>
    <property type="match status" value="1"/>
</dbReference>
<dbReference type="SUPFAM" id="SSF103473">
    <property type="entry name" value="MFS general substrate transporter"/>
    <property type="match status" value="1"/>
</dbReference>
<dbReference type="InterPro" id="IPR036396">
    <property type="entry name" value="Cyt_P450_sf"/>
</dbReference>
<dbReference type="InterPro" id="IPR020846">
    <property type="entry name" value="MFS_dom"/>
</dbReference>
<keyword evidence="9 12" id="KW-0408">Iron</keyword>
<accession>A0A135RZN5</accession>
<dbReference type="EMBL" id="JFBX01000758">
    <property type="protein sequence ID" value="KXH29058.1"/>
    <property type="molecule type" value="Genomic_DNA"/>
</dbReference>
<feature type="transmembrane region" description="Helical" evidence="13">
    <location>
        <begin position="737"/>
        <end position="760"/>
    </location>
</feature>
<feature type="transmembrane region" description="Helical" evidence="13">
    <location>
        <begin position="652"/>
        <end position="669"/>
    </location>
</feature>
<proteinExistence type="inferred from homology"/>
<keyword evidence="5" id="KW-0813">Transport</keyword>
<feature type="transmembrane region" description="Helical" evidence="13">
    <location>
        <begin position="997"/>
        <end position="1021"/>
    </location>
</feature>
<keyword evidence="12" id="KW-0349">Heme</keyword>
<feature type="transmembrane region" description="Helical" evidence="13">
    <location>
        <begin position="708"/>
        <end position="731"/>
    </location>
</feature>
<evidence type="ECO:0000256" key="9">
    <source>
        <dbReference type="ARBA" id="ARBA00023004"/>
    </source>
</evidence>
<gene>
    <name evidence="15" type="ORF">CSIM01_02127</name>
</gene>
<dbReference type="Gene3D" id="1.20.1250.20">
    <property type="entry name" value="MFS general substrate transporter like domains"/>
    <property type="match status" value="1"/>
</dbReference>
<keyword evidence="11 13" id="KW-0472">Membrane</keyword>
<feature type="domain" description="Major facilitator superfamily (MFS) profile" evidence="14">
    <location>
        <begin position="583"/>
        <end position="1025"/>
    </location>
</feature>
<evidence type="ECO:0000256" key="4">
    <source>
        <dbReference type="ARBA" id="ARBA00010992"/>
    </source>
</evidence>